<gene>
    <name evidence="2" type="ORF">D1222_15055</name>
</gene>
<keyword evidence="3" id="KW-1185">Reference proteome</keyword>
<dbReference type="Proteomes" id="UP000265845">
    <property type="component" value="Unassembled WGS sequence"/>
</dbReference>
<dbReference type="GO" id="GO:0035438">
    <property type="term" value="F:cyclic-di-GMP binding"/>
    <property type="evidence" value="ECO:0007669"/>
    <property type="project" value="InterPro"/>
</dbReference>
<dbReference type="AlphaFoldDB" id="A0A399RAN4"/>
<proteinExistence type="predicted"/>
<dbReference type="SUPFAM" id="SSF141371">
    <property type="entry name" value="PilZ domain-like"/>
    <property type="match status" value="2"/>
</dbReference>
<evidence type="ECO:0000313" key="3">
    <source>
        <dbReference type="Proteomes" id="UP000265845"/>
    </source>
</evidence>
<dbReference type="Pfam" id="PF07238">
    <property type="entry name" value="PilZ"/>
    <property type="match status" value="2"/>
</dbReference>
<dbReference type="OrthoDB" id="9798164at2"/>
<feature type="domain" description="PilZ" evidence="1">
    <location>
        <begin position="20"/>
        <end position="105"/>
    </location>
</feature>
<sequence>MEAVKPRAAGLRPALDLRKDRRRNRRVNVQLNGRFLAESGEDHTLLTENISCGGAAFMSRQKPAIGSRVVCYLDDLGRIETDVVRHTDAGFAVQFSVTMRKKEKIADRLTWLANVKALGLTDEREAPRYASGGPALVTRADGRVLQCRTIDISLSGAAFETDGPAPFVGERVTVGNLVGEVVRTLRNGFAIRYVGKQDAS</sequence>
<protein>
    <submittedName>
        <fullName evidence="2">PilZ domain-containing protein</fullName>
    </submittedName>
</protein>
<name>A0A399RAN4_9PROT</name>
<evidence type="ECO:0000259" key="1">
    <source>
        <dbReference type="Pfam" id="PF07238"/>
    </source>
</evidence>
<feature type="domain" description="PilZ" evidence="1">
    <location>
        <begin position="123"/>
        <end position="188"/>
    </location>
</feature>
<comment type="caution">
    <text evidence="2">The sequence shown here is derived from an EMBL/GenBank/DDBJ whole genome shotgun (WGS) entry which is preliminary data.</text>
</comment>
<dbReference type="InterPro" id="IPR009875">
    <property type="entry name" value="PilZ_domain"/>
</dbReference>
<dbReference type="EMBL" id="QWGA01000008">
    <property type="protein sequence ID" value="RIJ27694.1"/>
    <property type="molecule type" value="Genomic_DNA"/>
</dbReference>
<evidence type="ECO:0000313" key="2">
    <source>
        <dbReference type="EMBL" id="RIJ27694.1"/>
    </source>
</evidence>
<reference evidence="2 3" key="1">
    <citation type="submission" date="2018-08" db="EMBL/GenBank/DDBJ databases">
        <title>Henriciella mobilis sp. nov., isolated from seawater.</title>
        <authorList>
            <person name="Cheng H."/>
            <person name="Wu Y.-H."/>
            <person name="Xu X.-W."/>
            <person name="Guo L.-L."/>
        </authorList>
    </citation>
    <scope>NUCLEOTIDE SEQUENCE [LARGE SCALE GENOMIC DNA]</scope>
    <source>
        <strain evidence="2 3">CCUG67844</strain>
    </source>
</reference>
<accession>A0A399RAN4</accession>
<organism evidence="2 3">
    <name type="scientific">Henriciella algicola</name>
    <dbReference type="NCBI Taxonomy" id="1608422"/>
    <lineage>
        <taxon>Bacteria</taxon>
        <taxon>Pseudomonadati</taxon>
        <taxon>Pseudomonadota</taxon>
        <taxon>Alphaproteobacteria</taxon>
        <taxon>Hyphomonadales</taxon>
        <taxon>Hyphomonadaceae</taxon>
        <taxon>Henriciella</taxon>
    </lineage>
</organism>
<dbReference type="RefSeq" id="WP_119455071.1">
    <property type="nucleotide sequence ID" value="NZ_QWGA01000008.1"/>
</dbReference>
<dbReference type="Gene3D" id="2.40.10.220">
    <property type="entry name" value="predicted glycosyltransferase like domains"/>
    <property type="match status" value="2"/>
</dbReference>